<dbReference type="RefSeq" id="WP_183338400.1">
    <property type="nucleotide sequence ID" value="NZ_JACHNU010000001.1"/>
</dbReference>
<dbReference type="Proteomes" id="UP000585272">
    <property type="component" value="Unassembled WGS sequence"/>
</dbReference>
<proteinExistence type="predicted"/>
<evidence type="ECO:0008006" key="5">
    <source>
        <dbReference type="Google" id="ProtNLM"/>
    </source>
</evidence>
<dbReference type="InterPro" id="IPR025420">
    <property type="entry name" value="DUF4143"/>
</dbReference>
<dbReference type="PANTHER" id="PTHR43566:SF2">
    <property type="entry name" value="DUF4143 DOMAIN-CONTAINING PROTEIN"/>
    <property type="match status" value="1"/>
</dbReference>
<feature type="domain" description="DUF4143" evidence="2">
    <location>
        <begin position="201"/>
        <end position="360"/>
    </location>
</feature>
<dbReference type="InterPro" id="IPR041682">
    <property type="entry name" value="AAA_14"/>
</dbReference>
<protein>
    <recommendedName>
        <fullName evidence="5">ATP-binding protein</fullName>
    </recommendedName>
</protein>
<accession>A0A840I7C8</accession>
<feature type="domain" description="AAA" evidence="1">
    <location>
        <begin position="20"/>
        <end position="138"/>
    </location>
</feature>
<dbReference type="InterPro" id="IPR027417">
    <property type="entry name" value="P-loop_NTPase"/>
</dbReference>
<dbReference type="AlphaFoldDB" id="A0A840I7C8"/>
<comment type="caution">
    <text evidence="3">The sequence shown here is derived from an EMBL/GenBank/DDBJ whole genome shotgun (WGS) entry which is preliminary data.</text>
</comment>
<organism evidence="3 4">
    <name type="scientific">Conexibacter arvalis</name>
    <dbReference type="NCBI Taxonomy" id="912552"/>
    <lineage>
        <taxon>Bacteria</taxon>
        <taxon>Bacillati</taxon>
        <taxon>Actinomycetota</taxon>
        <taxon>Thermoleophilia</taxon>
        <taxon>Solirubrobacterales</taxon>
        <taxon>Conexibacteraceae</taxon>
        <taxon>Conexibacter</taxon>
    </lineage>
</organism>
<dbReference type="EMBL" id="JACHNU010000001">
    <property type="protein sequence ID" value="MBB4660789.1"/>
    <property type="molecule type" value="Genomic_DNA"/>
</dbReference>
<reference evidence="3 4" key="1">
    <citation type="submission" date="2020-08" db="EMBL/GenBank/DDBJ databases">
        <title>Genomic Encyclopedia of Archaeal and Bacterial Type Strains, Phase II (KMG-II): from individual species to whole genera.</title>
        <authorList>
            <person name="Goeker M."/>
        </authorList>
    </citation>
    <scope>NUCLEOTIDE SEQUENCE [LARGE SCALE GENOMIC DNA]</scope>
    <source>
        <strain evidence="3 4">DSM 23288</strain>
    </source>
</reference>
<gene>
    <name evidence="3" type="ORF">BDZ31_000362</name>
</gene>
<evidence type="ECO:0000259" key="2">
    <source>
        <dbReference type="Pfam" id="PF13635"/>
    </source>
</evidence>
<name>A0A840I7C8_9ACTN</name>
<dbReference type="Pfam" id="PF13635">
    <property type="entry name" value="DUF4143"/>
    <property type="match status" value="1"/>
</dbReference>
<evidence type="ECO:0000259" key="1">
    <source>
        <dbReference type="Pfam" id="PF13173"/>
    </source>
</evidence>
<dbReference type="PANTHER" id="PTHR43566">
    <property type="entry name" value="CONSERVED PROTEIN"/>
    <property type="match status" value="1"/>
</dbReference>
<evidence type="ECO:0000313" key="4">
    <source>
        <dbReference type="Proteomes" id="UP000585272"/>
    </source>
</evidence>
<keyword evidence="4" id="KW-1185">Reference proteome</keyword>
<sequence>MALIRRALTPRLDEILADTRVAAILGPRQSGKSTLARTLLDGRGFRAYVTLDDQTVREQALRDPDGFLAGVTRPAIIDEIQRAPNLMLALKIVVDADPTPGQFVITGSADLLTQRGVADALPGRAEYLRLWPFAQSELHGTEQTLIDQLFAGRPPQLYEQSPGLASHAETIARGGFPDAYGRNDLRRQGYFRAYVETLLGRDLRDVAPQTDPSSMPRLLRTVATRSGELANFDSLGRDMRVSPNTARAHVALLQQLFLVHLLRPWSGNFSQREVKTPKLFVTDSGLLCSLLGTSAERLVADGSLGGRALETFAVNELVRQAGWCEELLSDLYFFRDRDGREVDVVVEAADGRIAAVEVKAAATVATSDTRGLRYLRDRLGDRFVCGVVLCTGRATVPLGERLWAVPLSGLWR</sequence>
<evidence type="ECO:0000313" key="3">
    <source>
        <dbReference type="EMBL" id="MBB4660789.1"/>
    </source>
</evidence>
<dbReference type="SUPFAM" id="SSF52540">
    <property type="entry name" value="P-loop containing nucleoside triphosphate hydrolases"/>
    <property type="match status" value="1"/>
</dbReference>
<dbReference type="Pfam" id="PF13173">
    <property type="entry name" value="AAA_14"/>
    <property type="match status" value="1"/>
</dbReference>